<reference evidence="1 2" key="1">
    <citation type="submission" date="2023-07" db="EMBL/GenBank/DDBJ databases">
        <title>Genomic Encyclopedia of Type Strains, Phase IV (KMG-IV): sequencing the most valuable type-strain genomes for metagenomic binning, comparative biology and taxonomic classification.</title>
        <authorList>
            <person name="Goeker M."/>
        </authorList>
    </citation>
    <scope>NUCLEOTIDE SEQUENCE [LARGE SCALE GENOMIC DNA]</scope>
    <source>
        <strain evidence="1 2">DSM 18695</strain>
    </source>
</reference>
<evidence type="ECO:0008006" key="3">
    <source>
        <dbReference type="Google" id="ProtNLM"/>
    </source>
</evidence>
<dbReference type="Proteomes" id="UP001228905">
    <property type="component" value="Unassembled WGS sequence"/>
</dbReference>
<dbReference type="RefSeq" id="WP_307346714.1">
    <property type="nucleotide sequence ID" value="NZ_JAUSVS010000001.1"/>
</dbReference>
<organism evidence="1 2">
    <name type="scientific">Caulobacter ginsengisoli</name>
    <dbReference type="NCBI Taxonomy" id="400775"/>
    <lineage>
        <taxon>Bacteria</taxon>
        <taxon>Pseudomonadati</taxon>
        <taxon>Pseudomonadota</taxon>
        <taxon>Alphaproteobacteria</taxon>
        <taxon>Caulobacterales</taxon>
        <taxon>Caulobacteraceae</taxon>
        <taxon>Caulobacter</taxon>
    </lineage>
</organism>
<evidence type="ECO:0000313" key="2">
    <source>
        <dbReference type="Proteomes" id="UP001228905"/>
    </source>
</evidence>
<accession>A0ABU0IMI0</accession>
<dbReference type="EMBL" id="JAUSVS010000001">
    <property type="protein sequence ID" value="MDQ0463218.1"/>
    <property type="molecule type" value="Genomic_DNA"/>
</dbReference>
<sequence length="140" mass="15378">MRRRDLLAAAPMLAVAGVAEAEGDKKSDKVGQYVDISPVALPIGVNGRLLNYVFATVRVNLSTRADANKMREKEPYFRDALVRAGHRTPFTLATDYNRLDQAKLKASLMREAAALVGAENLASVTLVLETPRRRVSNPTR</sequence>
<comment type="caution">
    <text evidence="1">The sequence shown here is derived from an EMBL/GenBank/DDBJ whole genome shotgun (WGS) entry which is preliminary data.</text>
</comment>
<proteinExistence type="predicted"/>
<gene>
    <name evidence="1" type="ORF">QO010_000966</name>
</gene>
<name>A0ABU0IMI0_9CAUL</name>
<protein>
    <recommendedName>
        <fullName evidence="3">Tat pathway signal protein</fullName>
    </recommendedName>
</protein>
<evidence type="ECO:0000313" key="1">
    <source>
        <dbReference type="EMBL" id="MDQ0463218.1"/>
    </source>
</evidence>
<keyword evidence="2" id="KW-1185">Reference proteome</keyword>